<comment type="caution">
    <text evidence="1">The sequence shown here is derived from an EMBL/GenBank/DDBJ whole genome shotgun (WGS) entry which is preliminary data.</text>
</comment>
<keyword evidence="2" id="KW-1185">Reference proteome</keyword>
<reference evidence="1" key="1">
    <citation type="submission" date="2023-07" db="EMBL/GenBank/DDBJ databases">
        <title>draft genome sequence of fig (Ficus carica).</title>
        <authorList>
            <person name="Takahashi T."/>
            <person name="Nishimura K."/>
        </authorList>
    </citation>
    <scope>NUCLEOTIDE SEQUENCE</scope>
</reference>
<name>A0AA88B0S4_FICCA</name>
<organism evidence="1 2">
    <name type="scientific">Ficus carica</name>
    <name type="common">Common fig</name>
    <dbReference type="NCBI Taxonomy" id="3494"/>
    <lineage>
        <taxon>Eukaryota</taxon>
        <taxon>Viridiplantae</taxon>
        <taxon>Streptophyta</taxon>
        <taxon>Embryophyta</taxon>
        <taxon>Tracheophyta</taxon>
        <taxon>Spermatophyta</taxon>
        <taxon>Magnoliopsida</taxon>
        <taxon>eudicotyledons</taxon>
        <taxon>Gunneridae</taxon>
        <taxon>Pentapetalae</taxon>
        <taxon>rosids</taxon>
        <taxon>fabids</taxon>
        <taxon>Rosales</taxon>
        <taxon>Moraceae</taxon>
        <taxon>Ficeae</taxon>
        <taxon>Ficus</taxon>
    </lineage>
</organism>
<protein>
    <submittedName>
        <fullName evidence="1">Uncharacterized protein</fullName>
    </submittedName>
</protein>
<evidence type="ECO:0000313" key="1">
    <source>
        <dbReference type="EMBL" id="GMN55431.1"/>
    </source>
</evidence>
<evidence type="ECO:0000313" key="2">
    <source>
        <dbReference type="Proteomes" id="UP001187192"/>
    </source>
</evidence>
<sequence length="69" mass="8237">MLNCTVMPHVWRYNLERERERVADLHVLDLSNLIRPPSWAKLHILFTDDDCLAHRHRLRLSLSQPLQPV</sequence>
<dbReference type="Gramene" id="FCD_00018535-RA">
    <property type="protein sequence ID" value="FCD_00018535-RA:cds"/>
    <property type="gene ID" value="FCD_00018535"/>
</dbReference>
<proteinExistence type="predicted"/>
<accession>A0AA88B0S4</accession>
<dbReference type="EMBL" id="BTGU01000057">
    <property type="protein sequence ID" value="GMN55431.1"/>
    <property type="molecule type" value="Genomic_DNA"/>
</dbReference>
<dbReference type="AlphaFoldDB" id="A0AA88B0S4"/>
<dbReference type="Proteomes" id="UP001187192">
    <property type="component" value="Unassembled WGS sequence"/>
</dbReference>
<gene>
    <name evidence="1" type="ORF">TIFTF001_024556</name>
</gene>